<evidence type="ECO:0000256" key="2">
    <source>
        <dbReference type="ARBA" id="ARBA00009865"/>
    </source>
</evidence>
<dbReference type="RefSeq" id="WP_321561394.1">
    <property type="nucleotide sequence ID" value="NZ_CP139558.1"/>
</dbReference>
<organism evidence="7 8">
    <name type="scientific">Mucilaginibacter sabulilitoris</name>
    <dbReference type="NCBI Taxonomy" id="1173583"/>
    <lineage>
        <taxon>Bacteria</taxon>
        <taxon>Pseudomonadati</taxon>
        <taxon>Bacteroidota</taxon>
        <taxon>Sphingobacteriia</taxon>
        <taxon>Sphingobacteriales</taxon>
        <taxon>Sphingobacteriaceae</taxon>
        <taxon>Mucilaginibacter</taxon>
    </lineage>
</organism>
<evidence type="ECO:0000256" key="5">
    <source>
        <dbReference type="RuleBase" id="RU361187"/>
    </source>
</evidence>
<dbReference type="SUPFAM" id="SSF75005">
    <property type="entry name" value="Arabinanase/levansucrase/invertase"/>
    <property type="match status" value="1"/>
</dbReference>
<dbReference type="Proteomes" id="UP001324380">
    <property type="component" value="Chromosome"/>
</dbReference>
<dbReference type="GO" id="GO:0016787">
    <property type="term" value="F:hydrolase activity"/>
    <property type="evidence" value="ECO:0007669"/>
    <property type="project" value="UniProtKB-KW"/>
</dbReference>
<keyword evidence="4 5" id="KW-0326">Glycosidase</keyword>
<sequence>MIFYFDMKYTRIAINIALIIFFSFNCQLTVSAQKHNRGLESDYQGYLFAYFTGNQKSEEAIRFAISTDGYHYFALNHNEPVVNSSVISETGGVRDPHILRCADGKTFYMVATDMVSDKGWNSNRGLVLLKSKDLIHWSSSYINFQKRFPNQDSLLRVWAPQTIYDDVVKKYMVYFSLKQGSNPDKIYYIYANKEFTDFEGEPKQLFFSPDSAACIDGDIEKKDDTYYLFFKTEDRMPGIKIAVSKSLTGGYSLQSDKYVQQTTKPVEGAGTFKLNDGTGFILMYDMYTSGLYQFTKSTDLKNFKVIDEEVSMNFKPRHGTVMPVTLSESKKLISRYMTADAVLQTVKGKGLAGNQLVIDTVKKTVYMPLTPGLNPKLFKPQFVSLPGVSVTPCKKVDFSKGVVPYHITIVGHKSVIYKLSTNSL</sequence>
<dbReference type="PANTHER" id="PTHR43301:SF3">
    <property type="entry name" value="ARABINAN ENDO-1,5-ALPHA-L-ARABINOSIDASE A-RELATED"/>
    <property type="match status" value="1"/>
</dbReference>
<dbReference type="Gene3D" id="2.115.10.20">
    <property type="entry name" value="Glycosyl hydrolase domain, family 43"/>
    <property type="match status" value="1"/>
</dbReference>
<keyword evidence="6" id="KW-1133">Transmembrane helix</keyword>
<dbReference type="InterPro" id="IPR006710">
    <property type="entry name" value="Glyco_hydro_43"/>
</dbReference>
<evidence type="ECO:0000256" key="1">
    <source>
        <dbReference type="ARBA" id="ARBA00004834"/>
    </source>
</evidence>
<dbReference type="Pfam" id="PF04616">
    <property type="entry name" value="Glyco_hydro_43"/>
    <property type="match status" value="1"/>
</dbReference>
<feature type="transmembrane region" description="Helical" evidence="6">
    <location>
        <begin position="12"/>
        <end position="30"/>
    </location>
</feature>
<dbReference type="EMBL" id="CP139558">
    <property type="protein sequence ID" value="WPU92232.1"/>
    <property type="molecule type" value="Genomic_DNA"/>
</dbReference>
<dbReference type="PANTHER" id="PTHR43301">
    <property type="entry name" value="ARABINAN ENDO-1,5-ALPHA-L-ARABINOSIDASE"/>
    <property type="match status" value="1"/>
</dbReference>
<dbReference type="CDD" id="cd08983">
    <property type="entry name" value="GH43_Bt3655-like"/>
    <property type="match status" value="1"/>
</dbReference>
<accession>A0ABZ0TH04</accession>
<evidence type="ECO:0000256" key="4">
    <source>
        <dbReference type="ARBA" id="ARBA00023295"/>
    </source>
</evidence>
<evidence type="ECO:0000313" key="8">
    <source>
        <dbReference type="Proteomes" id="UP001324380"/>
    </source>
</evidence>
<comment type="pathway">
    <text evidence="1">Glycan metabolism; L-arabinan degradation.</text>
</comment>
<evidence type="ECO:0000256" key="3">
    <source>
        <dbReference type="ARBA" id="ARBA00022801"/>
    </source>
</evidence>
<name>A0ABZ0TH04_9SPHI</name>
<reference evidence="7 8" key="1">
    <citation type="submission" date="2023-11" db="EMBL/GenBank/DDBJ databases">
        <title>Analysis of the Genomes of Mucilaginibacter gossypii cycad 4 and M. sabulilitoris SNA2: microbes with the potential for plant growth promotion.</title>
        <authorList>
            <person name="Hirsch A.M."/>
            <person name="Humm E."/>
            <person name="Rubbi M."/>
            <person name="Del Vecchio G."/>
            <person name="Ha S.M."/>
            <person name="Pellegrini M."/>
            <person name="Gunsalus R.P."/>
        </authorList>
    </citation>
    <scope>NUCLEOTIDE SEQUENCE [LARGE SCALE GENOMIC DNA]</scope>
    <source>
        <strain evidence="7 8">SNA2</strain>
    </source>
</reference>
<keyword evidence="3 5" id="KW-0378">Hydrolase</keyword>
<evidence type="ECO:0000256" key="6">
    <source>
        <dbReference type="SAM" id="Phobius"/>
    </source>
</evidence>
<comment type="similarity">
    <text evidence="2 5">Belongs to the glycosyl hydrolase 43 family.</text>
</comment>
<protein>
    <submittedName>
        <fullName evidence="7">Glycoside hydrolase family 43 protein</fullName>
    </submittedName>
</protein>
<proteinExistence type="inferred from homology"/>
<dbReference type="InterPro" id="IPR023296">
    <property type="entry name" value="Glyco_hydro_beta-prop_sf"/>
</dbReference>
<keyword evidence="8" id="KW-1185">Reference proteome</keyword>
<gene>
    <name evidence="7" type="ORF">SNE25_23195</name>
</gene>
<keyword evidence="6" id="KW-0472">Membrane</keyword>
<evidence type="ECO:0000313" key="7">
    <source>
        <dbReference type="EMBL" id="WPU92232.1"/>
    </source>
</evidence>
<keyword evidence="6" id="KW-0812">Transmembrane</keyword>
<dbReference type="InterPro" id="IPR050727">
    <property type="entry name" value="GH43_arabinanases"/>
</dbReference>